<evidence type="ECO:0000256" key="6">
    <source>
        <dbReference type="SAM" id="SignalP"/>
    </source>
</evidence>
<dbReference type="EMBL" id="CABVPL010000001">
    <property type="protein sequence ID" value="VWB06403.1"/>
    <property type="molecule type" value="Genomic_DNA"/>
</dbReference>
<dbReference type="OrthoDB" id="5289240at2"/>
<keyword evidence="3" id="KW-0378">Hydrolase</keyword>
<evidence type="ECO:0000313" key="10">
    <source>
        <dbReference type="EMBL" id="VWB06403.1"/>
    </source>
</evidence>
<feature type="domain" description="Peptidase M4" evidence="7">
    <location>
        <begin position="292"/>
        <end position="415"/>
    </location>
</feature>
<feature type="domain" description="FTP" evidence="8">
    <location>
        <begin position="109"/>
        <end position="151"/>
    </location>
</feature>
<evidence type="ECO:0000256" key="1">
    <source>
        <dbReference type="ARBA" id="ARBA00022670"/>
    </source>
</evidence>
<keyword evidence="1" id="KW-0645">Protease</keyword>
<reference evidence="10 12" key="2">
    <citation type="submission" date="2019-09" db="EMBL/GenBank/DDBJ databases">
        <authorList>
            <person name="Depoorter E."/>
        </authorList>
    </citation>
    <scope>NUCLEOTIDE SEQUENCE [LARGE SCALE GENOMIC DNA]</scope>
    <source>
        <strain evidence="10">LMG 24064</strain>
    </source>
</reference>
<gene>
    <name evidence="10" type="ORF">BLA24064_00102</name>
    <name evidence="9" type="ORF">F7R21_03045</name>
</gene>
<dbReference type="InterPro" id="IPR011096">
    <property type="entry name" value="FTP_domain"/>
</dbReference>
<evidence type="ECO:0000256" key="5">
    <source>
        <dbReference type="ARBA" id="ARBA00023049"/>
    </source>
</evidence>
<dbReference type="PANTHER" id="PTHR33794:SF1">
    <property type="entry name" value="BACILLOLYSIN"/>
    <property type="match status" value="1"/>
</dbReference>
<dbReference type="RefSeq" id="WP_151062800.1">
    <property type="nucleotide sequence ID" value="NZ_CABVPL010000001.1"/>
</dbReference>
<dbReference type="InterPro" id="IPR013856">
    <property type="entry name" value="Peptidase_M4_domain"/>
</dbReference>
<evidence type="ECO:0000256" key="3">
    <source>
        <dbReference type="ARBA" id="ARBA00022801"/>
    </source>
</evidence>
<dbReference type="Pfam" id="PF01447">
    <property type="entry name" value="Peptidase_M4"/>
    <property type="match status" value="1"/>
</dbReference>
<evidence type="ECO:0000259" key="8">
    <source>
        <dbReference type="Pfam" id="PF07504"/>
    </source>
</evidence>
<reference evidence="9 11" key="1">
    <citation type="submission" date="2019-09" db="EMBL/GenBank/DDBJ databases">
        <title>Draft genome sequences of 48 bacterial type strains from the CCUG.</title>
        <authorList>
            <person name="Tunovic T."/>
            <person name="Pineiro-Iglesias B."/>
            <person name="Unosson C."/>
            <person name="Inganas E."/>
            <person name="Ohlen M."/>
            <person name="Cardew S."/>
            <person name="Jensie-Markopoulos S."/>
            <person name="Salva-Serra F."/>
            <person name="Jaen-Luchoro D."/>
            <person name="Karlsson R."/>
            <person name="Svensson-Stadler L."/>
            <person name="Chun J."/>
            <person name="Moore E."/>
        </authorList>
    </citation>
    <scope>NUCLEOTIDE SEQUENCE [LARGE SCALE GENOMIC DNA]</scope>
    <source>
        <strain evidence="9 11">CCUG 54555</strain>
    </source>
</reference>
<evidence type="ECO:0000313" key="12">
    <source>
        <dbReference type="Proteomes" id="UP000494222"/>
    </source>
</evidence>
<dbReference type="PANTHER" id="PTHR33794">
    <property type="entry name" value="BACILLOLYSIN"/>
    <property type="match status" value="1"/>
</dbReference>
<sequence length="572" mass="60844">MQTSRKAMPLALGLALGFGIVGGSAADTKVANPQAASLRESLTRGVEPAPAAARTDTAAGQFRADGVAVTLYNPAYRAKKATATPAATARDFVASQAAQLGLDAAALASLAVTSERSDAEFTVVRFQQQAAGLPVYGSDIAVTVAKDGRILYVASNTINGVVATTRKAQAVDQQQARDRARSYLGVSGFTSVDAKLVAFVDKAGTHTAWKVRGRPQDGPKGDWELLIDADSGEVLRAEDKALYATDGTGFVFRPDPLSPTKSSYGSTGYKDNNDADSTQLTAARVRVTLKDLAQSNARYVLSGPYASCVDFDAPRDNACPSQATPTFEFTRGNLYFEAVNTYYHIDTFLRYVNQTLGINAMPYQYTGGVQYDPHGESGDDNSSYSSSTGRLTFGQGGVDDAEDADVVIHELGHGIHDWVTNGGLSQQEGLSEGTGDYLAAAYSRDFNQWSPADAQYYWVYNWDGHNEYWGGRVTNWNVGRTYAQARGAEIHTAGQYWASCNLVARDAIGAQAMDKAFLKGLSMTNSSTNQKAAAQAVLTAAAALGYSSAQLTAIGNAYNKSCTYGVTVPQKS</sequence>
<dbReference type="Gene3D" id="3.10.170.10">
    <property type="match status" value="1"/>
</dbReference>
<keyword evidence="6" id="KW-0732">Signal</keyword>
<protein>
    <submittedName>
        <fullName evidence="9">Peptidase</fullName>
    </submittedName>
</protein>
<evidence type="ECO:0000313" key="11">
    <source>
        <dbReference type="Proteomes" id="UP000430232"/>
    </source>
</evidence>
<feature type="chain" id="PRO_5044632995" evidence="6">
    <location>
        <begin position="26"/>
        <end position="572"/>
    </location>
</feature>
<evidence type="ECO:0000313" key="9">
    <source>
        <dbReference type="EMBL" id="KAB0644413.1"/>
    </source>
</evidence>
<name>A0A6H9T9D7_9BURK</name>
<evidence type="ECO:0000256" key="4">
    <source>
        <dbReference type="ARBA" id="ARBA00022833"/>
    </source>
</evidence>
<keyword evidence="11" id="KW-1185">Reference proteome</keyword>
<dbReference type="Pfam" id="PF07504">
    <property type="entry name" value="FTP"/>
    <property type="match status" value="1"/>
</dbReference>
<keyword evidence="5" id="KW-0482">Metalloprotease</keyword>
<feature type="signal peptide" evidence="6">
    <location>
        <begin position="1"/>
        <end position="25"/>
    </location>
</feature>
<organism evidence="9 11">
    <name type="scientific">Burkholderia latens</name>
    <dbReference type="NCBI Taxonomy" id="488446"/>
    <lineage>
        <taxon>Bacteria</taxon>
        <taxon>Pseudomonadati</taxon>
        <taxon>Pseudomonadota</taxon>
        <taxon>Betaproteobacteria</taxon>
        <taxon>Burkholderiales</taxon>
        <taxon>Burkholderiaceae</taxon>
        <taxon>Burkholderia</taxon>
        <taxon>Burkholderia cepacia complex</taxon>
    </lineage>
</organism>
<dbReference type="AlphaFoldDB" id="A0A6H9T9D7"/>
<evidence type="ECO:0000259" key="7">
    <source>
        <dbReference type="Pfam" id="PF01447"/>
    </source>
</evidence>
<dbReference type="EMBL" id="VZOJ01000003">
    <property type="protein sequence ID" value="KAB0644413.1"/>
    <property type="molecule type" value="Genomic_DNA"/>
</dbReference>
<dbReference type="Proteomes" id="UP000430232">
    <property type="component" value="Unassembled WGS sequence"/>
</dbReference>
<dbReference type="Proteomes" id="UP000494222">
    <property type="component" value="Unassembled WGS sequence"/>
</dbReference>
<dbReference type="InterPro" id="IPR050728">
    <property type="entry name" value="Zinc_Metalloprotease_M4"/>
</dbReference>
<dbReference type="SUPFAM" id="SSF55486">
    <property type="entry name" value="Metalloproteases ('zincins'), catalytic domain"/>
    <property type="match status" value="1"/>
</dbReference>
<proteinExistence type="predicted"/>
<accession>A0A6H9T9D7</accession>
<keyword evidence="2" id="KW-0479">Metal-binding</keyword>
<dbReference type="GO" id="GO:0004222">
    <property type="term" value="F:metalloendopeptidase activity"/>
    <property type="evidence" value="ECO:0007669"/>
    <property type="project" value="InterPro"/>
</dbReference>
<dbReference type="Gene3D" id="3.10.450.490">
    <property type="match status" value="1"/>
</dbReference>
<dbReference type="GeneID" id="99787371"/>
<dbReference type="GO" id="GO:0046872">
    <property type="term" value="F:metal ion binding"/>
    <property type="evidence" value="ECO:0007669"/>
    <property type="project" value="UniProtKB-KW"/>
</dbReference>
<evidence type="ECO:0000256" key="2">
    <source>
        <dbReference type="ARBA" id="ARBA00022723"/>
    </source>
</evidence>
<keyword evidence="4" id="KW-0862">Zinc</keyword>
<dbReference type="GO" id="GO:0006508">
    <property type="term" value="P:proteolysis"/>
    <property type="evidence" value="ECO:0007669"/>
    <property type="project" value="UniProtKB-KW"/>
</dbReference>